<proteinExistence type="predicted"/>
<dbReference type="PANTHER" id="PTHR34700">
    <property type="entry name" value="POTASSIUM BINDING PROTEIN KBP"/>
    <property type="match status" value="1"/>
</dbReference>
<comment type="caution">
    <text evidence="3">The sequence shown here is derived from an EMBL/GenBank/DDBJ whole genome shotgun (WGS) entry which is preliminary data.</text>
</comment>
<dbReference type="Pfam" id="PF01476">
    <property type="entry name" value="LysM"/>
    <property type="match status" value="1"/>
</dbReference>
<evidence type="ECO:0000259" key="2">
    <source>
        <dbReference type="PROSITE" id="PS51782"/>
    </source>
</evidence>
<accession>A0A3E2TKG1</accession>
<feature type="region of interest" description="Disordered" evidence="1">
    <location>
        <begin position="289"/>
        <end position="332"/>
    </location>
</feature>
<dbReference type="Gene3D" id="3.10.350.10">
    <property type="entry name" value="LysM domain"/>
    <property type="match status" value="1"/>
</dbReference>
<dbReference type="SUPFAM" id="SSF54106">
    <property type="entry name" value="LysM domain"/>
    <property type="match status" value="1"/>
</dbReference>
<dbReference type="PROSITE" id="PS51782">
    <property type="entry name" value="LYSM"/>
    <property type="match status" value="1"/>
</dbReference>
<evidence type="ECO:0000313" key="3">
    <source>
        <dbReference type="EMBL" id="RGB77673.1"/>
    </source>
</evidence>
<evidence type="ECO:0000256" key="1">
    <source>
        <dbReference type="SAM" id="MobiDB-lite"/>
    </source>
</evidence>
<dbReference type="InterPro" id="IPR018392">
    <property type="entry name" value="LysM"/>
</dbReference>
<gene>
    <name evidence="3" type="ORF">DW070_12010</name>
</gene>
<reference evidence="3 4" key="1">
    <citation type="submission" date="2018-08" db="EMBL/GenBank/DDBJ databases">
        <title>A genome reference for cultivated species of the human gut microbiota.</title>
        <authorList>
            <person name="Zou Y."/>
            <person name="Xue W."/>
            <person name="Luo G."/>
        </authorList>
    </citation>
    <scope>NUCLEOTIDE SEQUENCE [LARGE SCALE GENOMIC DNA]</scope>
    <source>
        <strain evidence="3 4">AF45-17</strain>
    </source>
</reference>
<organism evidence="3 4">
    <name type="scientific">Coprococcus catus</name>
    <dbReference type="NCBI Taxonomy" id="116085"/>
    <lineage>
        <taxon>Bacteria</taxon>
        <taxon>Bacillati</taxon>
        <taxon>Bacillota</taxon>
        <taxon>Clostridia</taxon>
        <taxon>Lachnospirales</taxon>
        <taxon>Lachnospiraceae</taxon>
        <taxon>Coprococcus</taxon>
    </lineage>
</organism>
<name>A0A3E2TKG1_9FIRM</name>
<dbReference type="AlphaFoldDB" id="A0A3E2TKG1"/>
<feature type="domain" description="LysM" evidence="2">
    <location>
        <begin position="341"/>
        <end position="388"/>
    </location>
</feature>
<feature type="compositionally biased region" description="Acidic residues" evidence="1">
    <location>
        <begin position="311"/>
        <end position="324"/>
    </location>
</feature>
<dbReference type="SMART" id="SM00257">
    <property type="entry name" value="LysM"/>
    <property type="match status" value="1"/>
</dbReference>
<dbReference type="InterPro" id="IPR052196">
    <property type="entry name" value="Bact_Kbp"/>
</dbReference>
<dbReference type="RefSeq" id="WP_117528735.1">
    <property type="nucleotide sequence ID" value="NZ_JAQENQ010000007.1"/>
</dbReference>
<protein>
    <submittedName>
        <fullName evidence="3">LysM peptidoglycan-binding domain-containing protein</fullName>
    </submittedName>
</protein>
<dbReference type="Gene3D" id="3.40.140.10">
    <property type="entry name" value="Cytidine Deaminase, domain 2"/>
    <property type="match status" value="1"/>
</dbReference>
<evidence type="ECO:0000313" key="4">
    <source>
        <dbReference type="Proteomes" id="UP000260773"/>
    </source>
</evidence>
<dbReference type="InterPro" id="IPR036779">
    <property type="entry name" value="LysM_dom_sf"/>
</dbReference>
<dbReference type="PANTHER" id="PTHR34700:SF4">
    <property type="entry name" value="PHAGE-LIKE ELEMENT PBSX PROTEIN XKDP"/>
    <property type="match status" value="1"/>
</dbReference>
<sequence length="389" mass="44364">MVEIKSEENNTVQLPNNIRQVGTPGEKIKIYIEDYVMTYLNQMTGEKPALQKAALLLGEKVKKESTDIYFISAAVAVVPMEWKEDRFKLSSDEWTALYDKINHYFKNRHILGWFLSRPGQAAAADGEIEKIHSDNFKDKGPIFYTADPLDREDAFYLYENGHLFRQHGYYIYYDRNEAMQNYMIEIRQENQGMCEGTPGFQNRLYEKKTDHHIRREAVSGKSKNRNMKWIPQAAVLVLILVAIGIRRNMPGGILPVVQNRVAQETQIETAAANNAEHFDIVESIVQQAEQSAAEKDIRDTEDADQTGTAESSEENQSEEQDDAAETTVSSTGTATAGKVYQQYTVKEGDTLLKISRNYYQDAEHVKAIIQLNQIENPDYIYPGMVLKLP</sequence>
<dbReference type="CDD" id="cd00118">
    <property type="entry name" value="LysM"/>
    <property type="match status" value="1"/>
</dbReference>
<dbReference type="Proteomes" id="UP000260773">
    <property type="component" value="Unassembled WGS sequence"/>
</dbReference>
<dbReference type="EMBL" id="QVEP01000032">
    <property type="protein sequence ID" value="RGB77673.1"/>
    <property type="molecule type" value="Genomic_DNA"/>
</dbReference>